<dbReference type="FunFam" id="2.60.40.10:FF:000495">
    <property type="entry name" value="Periplasmic beta-glucosidase"/>
    <property type="match status" value="1"/>
</dbReference>
<dbReference type="SMART" id="SM01217">
    <property type="entry name" value="Fn3_like"/>
    <property type="match status" value="1"/>
</dbReference>
<dbReference type="NCBIfam" id="NF011678">
    <property type="entry name" value="PRK15098.1"/>
    <property type="match status" value="1"/>
</dbReference>
<feature type="chain" id="PRO_5025533877" description="Periplasmic beta-glucosidase" evidence="11">
    <location>
        <begin position="25"/>
        <end position="761"/>
    </location>
</feature>
<keyword evidence="14" id="KW-1185">Reference proteome</keyword>
<evidence type="ECO:0000256" key="8">
    <source>
        <dbReference type="ARBA" id="ARBA00023295"/>
    </source>
</evidence>
<dbReference type="PANTHER" id="PTHR30620:SF16">
    <property type="entry name" value="LYSOSOMAL BETA GLUCOSIDASE"/>
    <property type="match status" value="1"/>
</dbReference>
<organism evidence="13 14">
    <name type="scientific">Draconibacterium halophilum</name>
    <dbReference type="NCBI Taxonomy" id="2706887"/>
    <lineage>
        <taxon>Bacteria</taxon>
        <taxon>Pseudomonadati</taxon>
        <taxon>Bacteroidota</taxon>
        <taxon>Bacteroidia</taxon>
        <taxon>Marinilabiliales</taxon>
        <taxon>Prolixibacteraceae</taxon>
        <taxon>Draconibacterium</taxon>
    </lineage>
</organism>
<dbReference type="PANTHER" id="PTHR30620">
    <property type="entry name" value="PERIPLASMIC BETA-GLUCOSIDASE-RELATED"/>
    <property type="match status" value="1"/>
</dbReference>
<dbReference type="EMBL" id="CP048409">
    <property type="protein sequence ID" value="QIA07101.1"/>
    <property type="molecule type" value="Genomic_DNA"/>
</dbReference>
<evidence type="ECO:0000313" key="13">
    <source>
        <dbReference type="EMBL" id="QIA07101.1"/>
    </source>
</evidence>
<evidence type="ECO:0000259" key="12">
    <source>
        <dbReference type="SMART" id="SM01217"/>
    </source>
</evidence>
<dbReference type="SUPFAM" id="SSF52279">
    <property type="entry name" value="Beta-D-glucan exohydrolase, C-terminal domain"/>
    <property type="match status" value="1"/>
</dbReference>
<dbReference type="SUPFAM" id="SSF51445">
    <property type="entry name" value="(Trans)glycosidases"/>
    <property type="match status" value="1"/>
</dbReference>
<dbReference type="GO" id="GO:0009251">
    <property type="term" value="P:glucan catabolic process"/>
    <property type="evidence" value="ECO:0007669"/>
    <property type="project" value="TreeGrafter"/>
</dbReference>
<dbReference type="Pfam" id="PF00933">
    <property type="entry name" value="Glyco_hydro_3"/>
    <property type="match status" value="1"/>
</dbReference>
<proteinExistence type="inferred from homology"/>
<dbReference type="GO" id="GO:0008422">
    <property type="term" value="F:beta-glucosidase activity"/>
    <property type="evidence" value="ECO:0007669"/>
    <property type="project" value="UniProtKB-EC"/>
</dbReference>
<feature type="signal peptide" evidence="11">
    <location>
        <begin position="1"/>
        <end position="24"/>
    </location>
</feature>
<sequence>MSRFLLFVAVLFLFTGCGTPTSNSGDSEMDVFVSDLMKKMTIQEKIGQLNLITPGGGIPTGSVVSTGVEEKIKTGKVGGIFGVYGPEKNRQAQQLAVEESRLGIPMIFGSDVIHGYKTTFPLPLGLASTWDMELIEKTAQIAAKEATADGIFWNFSPMVDVSRDPRWGRISEGAGEDPYLGSEIAKAMVNGYQQGNLTATTTMMATVKHFALYGAAEAGRDYNSVDMSHLRMFNEYFPPYKAAIDAGVGCVMSSFNDVDGVPASGNKWLLTDVLRDRWGFDGFVVSDYTSVNEMIAHGLGDLQAVSALALKAGLDMDMVGEGFLTTLEKSLEEGKVTEEDINIACRRILEAKYKLGLFEDPYLYFDNARPENDILTAEHRQVARQAAASSMVLLKNENQLLPLEKSGTAALVGPLVDSRSNMLGTWAPTGDFNLAVTVLEGFKNVVGDDVNIVHAKGANISDDPEFAKKINVFGPKIFIDERSPETMLREAVSVSNKADVIIAVVGEATEMTGESSSRTDITMPPSQKKLLKELAKTGKPLVIVNMSGRPMEIVEEVEMADAFVQMWHAGVEGGNALPDVLFGDYNPSGKLTATFPVNVGQVPIYYSIRNTGRPQDGDTFQKFKSNYLDAPNSPLFPFGYGLSYTSFEFKNLSIDKATITNNDELKVSVEVTNTGNFDGEEVVQLYIRDMVASITPPLRLLKGFEKVSISKGETKTVEFTITNEDLAFYHADLSFYAEPGEFEIYVGGDSNASLASKFTLK</sequence>
<comment type="similarity">
    <text evidence="3 10">Belongs to the glycosyl hydrolase 3 family.</text>
</comment>
<evidence type="ECO:0000256" key="10">
    <source>
        <dbReference type="RuleBase" id="RU361161"/>
    </source>
</evidence>
<comment type="subcellular location">
    <subcellularLocation>
        <location evidence="2">Periplasm</location>
    </subcellularLocation>
</comment>
<dbReference type="AlphaFoldDB" id="A0A6C0RD85"/>
<evidence type="ECO:0000313" key="14">
    <source>
        <dbReference type="Proteomes" id="UP000474630"/>
    </source>
</evidence>
<keyword evidence="6" id="KW-0574">Periplasm</keyword>
<dbReference type="Gene3D" id="3.20.20.300">
    <property type="entry name" value="Glycoside hydrolase, family 3, N-terminal domain"/>
    <property type="match status" value="1"/>
</dbReference>
<evidence type="ECO:0000256" key="11">
    <source>
        <dbReference type="SAM" id="SignalP"/>
    </source>
</evidence>
<evidence type="ECO:0000256" key="9">
    <source>
        <dbReference type="ARBA" id="ARBA00067498"/>
    </source>
</evidence>
<dbReference type="InterPro" id="IPR036881">
    <property type="entry name" value="Glyco_hydro_3_C_sf"/>
</dbReference>
<keyword evidence="7 10" id="KW-0378">Hydrolase</keyword>
<dbReference type="PROSITE" id="PS00775">
    <property type="entry name" value="GLYCOSYL_HYDROL_F3"/>
    <property type="match status" value="1"/>
</dbReference>
<evidence type="ECO:0000256" key="6">
    <source>
        <dbReference type="ARBA" id="ARBA00022764"/>
    </source>
</evidence>
<evidence type="ECO:0000256" key="4">
    <source>
        <dbReference type="ARBA" id="ARBA00012744"/>
    </source>
</evidence>
<dbReference type="Pfam" id="PF01915">
    <property type="entry name" value="Glyco_hydro_3_C"/>
    <property type="match status" value="1"/>
</dbReference>
<gene>
    <name evidence="13" type="primary">bglX</name>
    <name evidence="13" type="ORF">G0Q07_04865</name>
</gene>
<dbReference type="InterPro" id="IPR019800">
    <property type="entry name" value="Glyco_hydro_3_AS"/>
</dbReference>
<dbReference type="PRINTS" id="PR00133">
    <property type="entry name" value="GLHYDRLASE3"/>
</dbReference>
<name>A0A6C0RD85_9BACT</name>
<protein>
    <recommendedName>
        <fullName evidence="9">Periplasmic beta-glucosidase</fullName>
        <ecNumber evidence="4">3.2.1.21</ecNumber>
    </recommendedName>
</protein>
<dbReference type="KEGG" id="drc:G0Q07_04865"/>
<dbReference type="InterPro" id="IPR051915">
    <property type="entry name" value="Cellulose_Degrad_GH3"/>
</dbReference>
<evidence type="ECO:0000256" key="7">
    <source>
        <dbReference type="ARBA" id="ARBA00022801"/>
    </source>
</evidence>
<dbReference type="RefSeq" id="WP_163345030.1">
    <property type="nucleotide sequence ID" value="NZ_CP048409.1"/>
</dbReference>
<evidence type="ECO:0000256" key="3">
    <source>
        <dbReference type="ARBA" id="ARBA00005336"/>
    </source>
</evidence>
<keyword evidence="8 10" id="KW-0326">Glycosidase</keyword>
<evidence type="ECO:0000256" key="5">
    <source>
        <dbReference type="ARBA" id="ARBA00022729"/>
    </source>
</evidence>
<dbReference type="FunFam" id="3.20.20.300:FF:000005">
    <property type="entry name" value="Periplasmic beta-glucosidase"/>
    <property type="match status" value="1"/>
</dbReference>
<dbReference type="InterPro" id="IPR002772">
    <property type="entry name" value="Glyco_hydro_3_C"/>
</dbReference>
<dbReference type="EC" id="3.2.1.21" evidence="4"/>
<dbReference type="InterPro" id="IPR013783">
    <property type="entry name" value="Ig-like_fold"/>
</dbReference>
<dbReference type="Gene3D" id="3.40.50.1700">
    <property type="entry name" value="Glycoside hydrolase family 3 C-terminal domain"/>
    <property type="match status" value="1"/>
</dbReference>
<dbReference type="InterPro" id="IPR017853">
    <property type="entry name" value="GH"/>
</dbReference>
<keyword evidence="5 11" id="KW-0732">Signal</keyword>
<evidence type="ECO:0000256" key="2">
    <source>
        <dbReference type="ARBA" id="ARBA00004418"/>
    </source>
</evidence>
<dbReference type="InterPro" id="IPR036962">
    <property type="entry name" value="Glyco_hydro_3_N_sf"/>
</dbReference>
<dbReference type="FunFam" id="3.40.50.1700:FF:000004">
    <property type="entry name" value="Periplasmic beta-glucosidase"/>
    <property type="match status" value="1"/>
</dbReference>
<feature type="domain" description="Fibronectin type III-like" evidence="12">
    <location>
        <begin position="681"/>
        <end position="750"/>
    </location>
</feature>
<evidence type="ECO:0000256" key="1">
    <source>
        <dbReference type="ARBA" id="ARBA00000448"/>
    </source>
</evidence>
<dbReference type="GO" id="GO:0042597">
    <property type="term" value="C:periplasmic space"/>
    <property type="evidence" value="ECO:0007669"/>
    <property type="project" value="UniProtKB-SubCell"/>
</dbReference>
<dbReference type="Pfam" id="PF14310">
    <property type="entry name" value="Fn3-like"/>
    <property type="match status" value="1"/>
</dbReference>
<dbReference type="Proteomes" id="UP000474630">
    <property type="component" value="Chromosome"/>
</dbReference>
<accession>A0A6C0RD85</accession>
<dbReference type="Gene3D" id="2.60.40.10">
    <property type="entry name" value="Immunoglobulins"/>
    <property type="match status" value="1"/>
</dbReference>
<comment type="catalytic activity">
    <reaction evidence="1">
        <text>Hydrolysis of terminal, non-reducing beta-D-glucosyl residues with release of beta-D-glucose.</text>
        <dbReference type="EC" id="3.2.1.21"/>
    </reaction>
</comment>
<dbReference type="PROSITE" id="PS51257">
    <property type="entry name" value="PROKAR_LIPOPROTEIN"/>
    <property type="match status" value="1"/>
</dbReference>
<reference evidence="13 14" key="1">
    <citation type="submission" date="2020-02" db="EMBL/GenBank/DDBJ databases">
        <title>Genome sequencing for Draconibacterium sp. strain M1.</title>
        <authorList>
            <person name="Park S.-J."/>
        </authorList>
    </citation>
    <scope>NUCLEOTIDE SEQUENCE [LARGE SCALE GENOMIC DNA]</scope>
    <source>
        <strain evidence="13 14">M1</strain>
    </source>
</reference>
<dbReference type="InterPro" id="IPR026891">
    <property type="entry name" value="Fn3-like"/>
</dbReference>
<dbReference type="InterPro" id="IPR001764">
    <property type="entry name" value="Glyco_hydro_3_N"/>
</dbReference>